<keyword evidence="2" id="KW-1185">Reference proteome</keyword>
<name>A0A1V6PLI9_PENDC</name>
<dbReference type="EMBL" id="MDYL01000002">
    <property type="protein sequence ID" value="OQD77889.1"/>
    <property type="molecule type" value="Genomic_DNA"/>
</dbReference>
<gene>
    <name evidence="1" type="ORF">PENDEC_c002G01555</name>
</gene>
<accession>A0A1V6PLI9</accession>
<proteinExistence type="predicted"/>
<evidence type="ECO:0000313" key="1">
    <source>
        <dbReference type="EMBL" id="OQD77889.1"/>
    </source>
</evidence>
<dbReference type="AlphaFoldDB" id="A0A1V6PLI9"/>
<dbReference type="Proteomes" id="UP000191522">
    <property type="component" value="Unassembled WGS sequence"/>
</dbReference>
<dbReference type="OrthoDB" id="4794019at2759"/>
<organism evidence="1 2">
    <name type="scientific">Penicillium decumbens</name>
    <dbReference type="NCBI Taxonomy" id="69771"/>
    <lineage>
        <taxon>Eukaryota</taxon>
        <taxon>Fungi</taxon>
        <taxon>Dikarya</taxon>
        <taxon>Ascomycota</taxon>
        <taxon>Pezizomycotina</taxon>
        <taxon>Eurotiomycetes</taxon>
        <taxon>Eurotiomycetidae</taxon>
        <taxon>Eurotiales</taxon>
        <taxon>Aspergillaceae</taxon>
        <taxon>Penicillium</taxon>
    </lineage>
</organism>
<protein>
    <submittedName>
        <fullName evidence="1">Uncharacterized protein</fullName>
    </submittedName>
</protein>
<sequence>MSSSTLLPVGRPHLAPSKLRCQQLPLYLFHGDDRQHYRRSLWSCLFTFNVVRQGREEKSAMEGKLKWKEINTAATLAANADATAELKEAFIAYTAENYGGIEVRREAHQVALQFTQTAEGRLWNDNFC</sequence>
<comment type="caution">
    <text evidence="1">The sequence shown here is derived from an EMBL/GenBank/DDBJ whole genome shotgun (WGS) entry which is preliminary data.</text>
</comment>
<evidence type="ECO:0000313" key="2">
    <source>
        <dbReference type="Proteomes" id="UP000191522"/>
    </source>
</evidence>
<reference evidence="2" key="1">
    <citation type="journal article" date="2017" name="Nat. Microbiol.">
        <title>Global analysis of biosynthetic gene clusters reveals vast potential of secondary metabolite production in Penicillium species.</title>
        <authorList>
            <person name="Nielsen J.C."/>
            <person name="Grijseels S."/>
            <person name="Prigent S."/>
            <person name="Ji B."/>
            <person name="Dainat J."/>
            <person name="Nielsen K.F."/>
            <person name="Frisvad J.C."/>
            <person name="Workman M."/>
            <person name="Nielsen J."/>
        </authorList>
    </citation>
    <scope>NUCLEOTIDE SEQUENCE [LARGE SCALE GENOMIC DNA]</scope>
    <source>
        <strain evidence="2">IBT 11843</strain>
    </source>
</reference>